<dbReference type="InterPro" id="IPR023346">
    <property type="entry name" value="Lysozyme-like_dom_sf"/>
</dbReference>
<keyword evidence="2" id="KW-0121">Carboxypeptidase</keyword>
<dbReference type="GO" id="GO:0009252">
    <property type="term" value="P:peptidoglycan biosynthetic process"/>
    <property type="evidence" value="ECO:0007669"/>
    <property type="project" value="UniProtKB-KW"/>
</dbReference>
<dbReference type="GO" id="GO:0030288">
    <property type="term" value="C:outer membrane-bounded periplasmic space"/>
    <property type="evidence" value="ECO:0007669"/>
    <property type="project" value="TreeGrafter"/>
</dbReference>
<keyword evidence="12" id="KW-0511">Multifunctional enzyme</keyword>
<dbReference type="GO" id="GO:0009002">
    <property type="term" value="F:serine-type D-Ala-D-Ala carboxypeptidase activity"/>
    <property type="evidence" value="ECO:0007669"/>
    <property type="project" value="UniProtKB-EC"/>
</dbReference>
<dbReference type="GO" id="GO:0008658">
    <property type="term" value="F:penicillin binding"/>
    <property type="evidence" value="ECO:0007669"/>
    <property type="project" value="InterPro"/>
</dbReference>
<evidence type="ECO:0000256" key="9">
    <source>
        <dbReference type="ARBA" id="ARBA00022984"/>
    </source>
</evidence>
<evidence type="ECO:0000256" key="14">
    <source>
        <dbReference type="ARBA" id="ARBA00034000"/>
    </source>
</evidence>
<feature type="region of interest" description="Disordered" evidence="16">
    <location>
        <begin position="771"/>
        <end position="861"/>
    </location>
</feature>
<evidence type="ECO:0000256" key="1">
    <source>
        <dbReference type="ARBA" id="ARBA00022475"/>
    </source>
</evidence>
<dbReference type="GO" id="GO:0071555">
    <property type="term" value="P:cell wall organization"/>
    <property type="evidence" value="ECO:0007669"/>
    <property type="project" value="UniProtKB-KW"/>
</dbReference>
<feature type="transmembrane region" description="Helical" evidence="17">
    <location>
        <begin position="51"/>
        <end position="74"/>
    </location>
</feature>
<feature type="region of interest" description="Disordered" evidence="16">
    <location>
        <begin position="1"/>
        <end position="39"/>
    </location>
</feature>
<dbReference type="InterPro" id="IPR013783">
    <property type="entry name" value="Ig-like_fold"/>
</dbReference>
<evidence type="ECO:0000256" key="6">
    <source>
        <dbReference type="ARBA" id="ARBA00022692"/>
    </source>
</evidence>
<keyword evidence="13" id="KW-0961">Cell wall biogenesis/degradation</keyword>
<evidence type="ECO:0000256" key="8">
    <source>
        <dbReference type="ARBA" id="ARBA00022960"/>
    </source>
</evidence>
<evidence type="ECO:0000256" key="5">
    <source>
        <dbReference type="ARBA" id="ARBA00022679"/>
    </source>
</evidence>
<evidence type="ECO:0000256" key="2">
    <source>
        <dbReference type="ARBA" id="ARBA00022645"/>
    </source>
</evidence>
<evidence type="ECO:0000256" key="15">
    <source>
        <dbReference type="ARBA" id="ARBA00049902"/>
    </source>
</evidence>
<keyword evidence="5" id="KW-0808">Transferase</keyword>
<feature type="compositionally biased region" description="Low complexity" evidence="16">
    <location>
        <begin position="809"/>
        <end position="834"/>
    </location>
</feature>
<dbReference type="PANTHER" id="PTHR32282">
    <property type="entry name" value="BINDING PROTEIN TRANSPEPTIDASE, PUTATIVE-RELATED"/>
    <property type="match status" value="1"/>
</dbReference>
<name>A0A1N7NJM9_9BACL</name>
<dbReference type="InterPro" id="IPR036950">
    <property type="entry name" value="PBP_transglycosylase"/>
</dbReference>
<evidence type="ECO:0000259" key="18">
    <source>
        <dbReference type="Pfam" id="PF00905"/>
    </source>
</evidence>
<dbReference type="RefSeq" id="WP_143457147.1">
    <property type="nucleotide sequence ID" value="NZ_CP048103.1"/>
</dbReference>
<evidence type="ECO:0000256" key="17">
    <source>
        <dbReference type="SAM" id="Phobius"/>
    </source>
</evidence>
<dbReference type="Pfam" id="PF00905">
    <property type="entry name" value="Transpeptidase"/>
    <property type="match status" value="1"/>
</dbReference>
<dbReference type="PANTHER" id="PTHR32282:SF32">
    <property type="entry name" value="PENICILLIN-BINDING PROTEIN 2A"/>
    <property type="match status" value="1"/>
</dbReference>
<evidence type="ECO:0000256" key="11">
    <source>
        <dbReference type="ARBA" id="ARBA00023136"/>
    </source>
</evidence>
<evidence type="ECO:0000259" key="19">
    <source>
        <dbReference type="Pfam" id="PF00912"/>
    </source>
</evidence>
<feature type="compositionally biased region" description="Basic residues" evidence="16">
    <location>
        <begin position="17"/>
        <end position="27"/>
    </location>
</feature>
<evidence type="ECO:0000256" key="16">
    <source>
        <dbReference type="SAM" id="MobiDB-lite"/>
    </source>
</evidence>
<dbReference type="EMBL" id="FTOD01000009">
    <property type="protein sequence ID" value="SIS98566.1"/>
    <property type="molecule type" value="Genomic_DNA"/>
</dbReference>
<dbReference type="InterPro" id="IPR001460">
    <property type="entry name" value="PCN-bd_Tpept"/>
</dbReference>
<dbReference type="GO" id="GO:0006508">
    <property type="term" value="P:proteolysis"/>
    <property type="evidence" value="ECO:0007669"/>
    <property type="project" value="UniProtKB-KW"/>
</dbReference>
<evidence type="ECO:0000256" key="13">
    <source>
        <dbReference type="ARBA" id="ARBA00023316"/>
    </source>
</evidence>
<evidence type="ECO:0000256" key="10">
    <source>
        <dbReference type="ARBA" id="ARBA00022989"/>
    </source>
</evidence>
<keyword evidence="7" id="KW-0378">Hydrolase</keyword>
<dbReference type="Gene3D" id="2.60.40.10">
    <property type="entry name" value="Immunoglobulins"/>
    <property type="match status" value="1"/>
</dbReference>
<evidence type="ECO:0000313" key="21">
    <source>
        <dbReference type="Proteomes" id="UP000186795"/>
    </source>
</evidence>
<dbReference type="SUPFAM" id="SSF53955">
    <property type="entry name" value="Lysozyme-like"/>
    <property type="match status" value="1"/>
</dbReference>
<comment type="catalytic activity">
    <reaction evidence="14">
        <text>Preferential cleavage: (Ac)2-L-Lys-D-Ala-|-D-Ala. Also transpeptidation of peptidyl-alanyl moieties that are N-acyl substituents of D-alanine.</text>
        <dbReference type="EC" id="3.4.16.4"/>
    </reaction>
</comment>
<sequence length="861" mass="95647">MDNYQTMSGGIPPRSRSTGRKAKRRSLTGRSSRGGRGGGNGKRFRFFNKKWFLLVFITTILLAVGGCSAVMMSAKTYNMDEVKKSMESSSTVYDRNGKKVMQLGSTNREYVELKDVKSPELYQAFVAVEDERFYSHHGVDYWSLGRAVVKNIIALGKAEGGGTITMQVARNAVIKDRKKTYSRKLDEMMAALSLEKEVKKSKILETYLNYIDFGNNVQGIKMAAKIYFDKDITKEKLEPHEIALLAGLPKAPYGYDPFRFPEKAKFRRNVVLNKMAEETEAPFGALITQEEAEKYKKMDLGVKQEAIQKHLKTSEFYAYKSLILNEIEERYPGIDSKELINGGYKIYTALDPKVQKATEEALEKDEYFIDKDSGRKLKPEELNAAMTVLDAKSGEIVAVGGGRDYKPGFYNWSITNRQPGSAIKPISVYGPAIKDHNFNEYTMVKDEPIKIGDWEPKNMSRKVYGDIPMQEMVNNSLNLSTIRILRDQVKLPAAAEYAEKAGIHLDEKDKGSYAALALGGMTQGTTTVKIAQSYASFANMTGTTKDAHAVVKIVAPQENNRVLQPAKPIKKHQVFDPKTAWYMTRMLLNNVEEGTGTNAQVPGHQVAGKTGTTQSSKEAWFVGYTSKYVSAVTVFNQYDKNKENDVELSGGGYAAPIFQDVMSKALEGLPPQTFQKPSGVPDPQPPFELKPITDLRGGFDGSSQVNLQWSDPSDRLKYRVERSEDGSNWSAIGETSDGAFTDSNIEVPGGGLLGGGSKTYHYRVIAIDTQAEDSDNKESGPSNVMTIRITAEREEPPEDDDEEEDEQPQDQGQDQNPNGGDTPFPPGQQQQGDRPPGRDRGDNGNGNDRDNGDNSGWRPPW</sequence>
<keyword evidence="21" id="KW-1185">Reference proteome</keyword>
<feature type="compositionally biased region" description="Basic and acidic residues" evidence="16">
    <location>
        <begin position="835"/>
        <end position="852"/>
    </location>
</feature>
<evidence type="ECO:0000256" key="4">
    <source>
        <dbReference type="ARBA" id="ARBA00022676"/>
    </source>
</evidence>
<evidence type="ECO:0000256" key="3">
    <source>
        <dbReference type="ARBA" id="ARBA00022670"/>
    </source>
</evidence>
<feature type="domain" description="Glycosyl transferase family 51" evidence="19">
    <location>
        <begin position="97"/>
        <end position="275"/>
    </location>
</feature>
<keyword evidence="10 17" id="KW-1133">Transmembrane helix</keyword>
<dbReference type="Proteomes" id="UP000186795">
    <property type="component" value="Unassembled WGS sequence"/>
</dbReference>
<keyword evidence="4" id="KW-0328">Glycosyltransferase</keyword>
<accession>A0A1N7NJM9</accession>
<protein>
    <submittedName>
        <fullName evidence="20">Penicillin-binding protein 2A</fullName>
    </submittedName>
</protein>
<comment type="catalytic activity">
    <reaction evidence="15">
        <text>[GlcNAc-(1-&gt;4)-Mur2Ac(oyl-L-Ala-gamma-D-Glu-L-Lys-D-Ala-D-Ala)](n)-di-trans,octa-cis-undecaprenyl diphosphate + beta-D-GlcNAc-(1-&gt;4)-Mur2Ac(oyl-L-Ala-gamma-D-Glu-L-Lys-D-Ala-D-Ala)-di-trans,octa-cis-undecaprenyl diphosphate = [GlcNAc-(1-&gt;4)-Mur2Ac(oyl-L-Ala-gamma-D-Glu-L-Lys-D-Ala-D-Ala)](n+1)-di-trans,octa-cis-undecaprenyl diphosphate + di-trans,octa-cis-undecaprenyl diphosphate + H(+)</text>
        <dbReference type="Rhea" id="RHEA:23708"/>
        <dbReference type="Rhea" id="RHEA-COMP:9602"/>
        <dbReference type="Rhea" id="RHEA-COMP:9603"/>
        <dbReference type="ChEBI" id="CHEBI:15378"/>
        <dbReference type="ChEBI" id="CHEBI:58405"/>
        <dbReference type="ChEBI" id="CHEBI:60033"/>
        <dbReference type="ChEBI" id="CHEBI:78435"/>
        <dbReference type="EC" id="2.4.99.28"/>
    </reaction>
</comment>
<dbReference type="AlphaFoldDB" id="A0A1N7NJM9"/>
<dbReference type="InterPro" id="IPR001264">
    <property type="entry name" value="Glyco_trans_51"/>
</dbReference>
<organism evidence="20 21">
    <name type="scientific">Kroppenstedtia eburnea</name>
    <dbReference type="NCBI Taxonomy" id="714067"/>
    <lineage>
        <taxon>Bacteria</taxon>
        <taxon>Bacillati</taxon>
        <taxon>Bacillota</taxon>
        <taxon>Bacilli</taxon>
        <taxon>Bacillales</taxon>
        <taxon>Thermoactinomycetaceae</taxon>
        <taxon>Kroppenstedtia</taxon>
    </lineage>
</organism>
<dbReference type="GO" id="GO:0008955">
    <property type="term" value="F:peptidoglycan glycosyltransferase activity"/>
    <property type="evidence" value="ECO:0007669"/>
    <property type="project" value="UniProtKB-EC"/>
</dbReference>
<dbReference type="InterPro" id="IPR050396">
    <property type="entry name" value="Glycosyltr_51/Transpeptidase"/>
</dbReference>
<feature type="domain" description="Penicillin-binding protein transpeptidase" evidence="18">
    <location>
        <begin position="385"/>
        <end position="662"/>
    </location>
</feature>
<keyword evidence="3" id="KW-0645">Protease</keyword>
<evidence type="ECO:0000256" key="12">
    <source>
        <dbReference type="ARBA" id="ARBA00023268"/>
    </source>
</evidence>
<dbReference type="Pfam" id="PF00912">
    <property type="entry name" value="Transgly"/>
    <property type="match status" value="1"/>
</dbReference>
<proteinExistence type="predicted"/>
<dbReference type="Gene3D" id="1.10.3810.10">
    <property type="entry name" value="Biosynthetic peptidoglycan transglycosylase-like"/>
    <property type="match status" value="1"/>
</dbReference>
<dbReference type="SUPFAM" id="SSF56601">
    <property type="entry name" value="beta-lactamase/transpeptidase-like"/>
    <property type="match status" value="1"/>
</dbReference>
<gene>
    <name evidence="20" type="ORF">SAMN05421790_10949</name>
</gene>
<reference evidence="21" key="1">
    <citation type="submission" date="2017-01" db="EMBL/GenBank/DDBJ databases">
        <authorList>
            <person name="Varghese N."/>
            <person name="Submissions S."/>
        </authorList>
    </citation>
    <scope>NUCLEOTIDE SEQUENCE [LARGE SCALE GENOMIC DNA]</scope>
    <source>
        <strain evidence="21">DSM 45196</strain>
    </source>
</reference>
<dbReference type="InterPro" id="IPR012338">
    <property type="entry name" value="Beta-lactam/transpept-like"/>
</dbReference>
<evidence type="ECO:0000313" key="20">
    <source>
        <dbReference type="EMBL" id="SIS98566.1"/>
    </source>
</evidence>
<keyword evidence="8" id="KW-0133">Cell shape</keyword>
<dbReference type="Gene3D" id="3.40.710.10">
    <property type="entry name" value="DD-peptidase/beta-lactamase superfamily"/>
    <property type="match status" value="1"/>
</dbReference>
<keyword evidence="11 17" id="KW-0472">Membrane</keyword>
<keyword evidence="6 17" id="KW-0812">Transmembrane</keyword>
<dbReference type="GO" id="GO:0008360">
    <property type="term" value="P:regulation of cell shape"/>
    <property type="evidence" value="ECO:0007669"/>
    <property type="project" value="UniProtKB-KW"/>
</dbReference>
<keyword evidence="1" id="KW-1003">Cell membrane</keyword>
<feature type="compositionally biased region" description="Acidic residues" evidence="16">
    <location>
        <begin position="795"/>
        <end position="808"/>
    </location>
</feature>
<evidence type="ECO:0000256" key="7">
    <source>
        <dbReference type="ARBA" id="ARBA00022801"/>
    </source>
</evidence>
<keyword evidence="9" id="KW-0573">Peptidoglycan synthesis</keyword>